<name>A0A9D1JEE3_9FIRM</name>
<dbReference type="PROSITE" id="PS50930">
    <property type="entry name" value="HTH_LYTTR"/>
    <property type="match status" value="1"/>
</dbReference>
<evidence type="ECO:0000259" key="5">
    <source>
        <dbReference type="PROSITE" id="PS50930"/>
    </source>
</evidence>
<dbReference type="Gene3D" id="3.40.50.2300">
    <property type="match status" value="1"/>
</dbReference>
<dbReference type="InterPro" id="IPR011006">
    <property type="entry name" value="CheY-like_superfamily"/>
</dbReference>
<comment type="caution">
    <text evidence="6">The sequence shown here is derived from an EMBL/GenBank/DDBJ whole genome shotgun (WGS) entry which is preliminary data.</text>
</comment>
<feature type="modified residue" description="4-aspartylphosphate" evidence="3">
    <location>
        <position position="59"/>
    </location>
</feature>
<reference evidence="6" key="1">
    <citation type="submission" date="2020-10" db="EMBL/GenBank/DDBJ databases">
        <authorList>
            <person name="Gilroy R."/>
        </authorList>
    </citation>
    <scope>NUCLEOTIDE SEQUENCE</scope>
    <source>
        <strain evidence="6">ChiW13-3771</strain>
    </source>
</reference>
<evidence type="ECO:0000256" key="1">
    <source>
        <dbReference type="ARBA" id="ARBA00018672"/>
    </source>
</evidence>
<evidence type="ECO:0000256" key="3">
    <source>
        <dbReference type="PROSITE-ProRule" id="PRU00169"/>
    </source>
</evidence>
<evidence type="ECO:0000313" key="7">
    <source>
        <dbReference type="Proteomes" id="UP000824201"/>
    </source>
</evidence>
<dbReference type="Proteomes" id="UP000824201">
    <property type="component" value="Unassembled WGS sequence"/>
</dbReference>
<dbReference type="GO" id="GO:0000156">
    <property type="term" value="F:phosphorelay response regulator activity"/>
    <property type="evidence" value="ECO:0007669"/>
    <property type="project" value="InterPro"/>
</dbReference>
<dbReference type="InterPro" id="IPR007492">
    <property type="entry name" value="LytTR_DNA-bd_dom"/>
</dbReference>
<evidence type="ECO:0000313" key="6">
    <source>
        <dbReference type="EMBL" id="HIR89431.1"/>
    </source>
</evidence>
<dbReference type="SUPFAM" id="SSF52172">
    <property type="entry name" value="CheY-like"/>
    <property type="match status" value="1"/>
</dbReference>
<protein>
    <recommendedName>
        <fullName evidence="1">Stage 0 sporulation protein A homolog</fullName>
    </recommendedName>
</protein>
<dbReference type="Pfam" id="PF00072">
    <property type="entry name" value="Response_reg"/>
    <property type="match status" value="1"/>
</dbReference>
<dbReference type="EMBL" id="DVHN01000141">
    <property type="protein sequence ID" value="HIR89431.1"/>
    <property type="molecule type" value="Genomic_DNA"/>
</dbReference>
<evidence type="ECO:0000259" key="4">
    <source>
        <dbReference type="PROSITE" id="PS50110"/>
    </source>
</evidence>
<proteinExistence type="predicted"/>
<dbReference type="PANTHER" id="PTHR37299">
    <property type="entry name" value="TRANSCRIPTIONAL REGULATOR-RELATED"/>
    <property type="match status" value="1"/>
</dbReference>
<dbReference type="InterPro" id="IPR046947">
    <property type="entry name" value="LytR-like"/>
</dbReference>
<dbReference type="PROSITE" id="PS50110">
    <property type="entry name" value="RESPONSE_REGULATORY"/>
    <property type="match status" value="1"/>
</dbReference>
<dbReference type="PANTHER" id="PTHR37299:SF1">
    <property type="entry name" value="STAGE 0 SPORULATION PROTEIN A HOMOLOG"/>
    <property type="match status" value="1"/>
</dbReference>
<dbReference type="GO" id="GO:0003677">
    <property type="term" value="F:DNA binding"/>
    <property type="evidence" value="ECO:0007669"/>
    <property type="project" value="InterPro"/>
</dbReference>
<organism evidence="6 7">
    <name type="scientific">Candidatus Fimimorpha faecalis</name>
    <dbReference type="NCBI Taxonomy" id="2840824"/>
    <lineage>
        <taxon>Bacteria</taxon>
        <taxon>Bacillati</taxon>
        <taxon>Bacillota</taxon>
        <taxon>Clostridia</taxon>
        <taxon>Eubacteriales</taxon>
        <taxon>Candidatus Fimimorpha</taxon>
    </lineage>
</organism>
<dbReference type="SMART" id="SM00448">
    <property type="entry name" value="REC"/>
    <property type="match status" value="1"/>
</dbReference>
<dbReference type="Pfam" id="PF04397">
    <property type="entry name" value="LytTR"/>
    <property type="match status" value="1"/>
</dbReference>
<feature type="domain" description="HTH LytTR-type" evidence="5">
    <location>
        <begin position="132"/>
        <end position="233"/>
    </location>
</feature>
<gene>
    <name evidence="6" type="ORF">IAC96_10810</name>
</gene>
<feature type="domain" description="Response regulatory" evidence="4">
    <location>
        <begin position="3"/>
        <end position="122"/>
    </location>
</feature>
<reference evidence="6" key="2">
    <citation type="journal article" date="2021" name="PeerJ">
        <title>Extensive microbial diversity within the chicken gut microbiome revealed by metagenomics and culture.</title>
        <authorList>
            <person name="Gilroy R."/>
            <person name="Ravi A."/>
            <person name="Getino M."/>
            <person name="Pursley I."/>
            <person name="Horton D.L."/>
            <person name="Alikhan N.F."/>
            <person name="Baker D."/>
            <person name="Gharbi K."/>
            <person name="Hall N."/>
            <person name="Watson M."/>
            <person name="Adriaenssens E.M."/>
            <person name="Foster-Nyarko E."/>
            <person name="Jarju S."/>
            <person name="Secka A."/>
            <person name="Antonio M."/>
            <person name="Oren A."/>
            <person name="Chaudhuri R.R."/>
            <person name="La Ragione R."/>
            <person name="Hildebrand F."/>
            <person name="Pallen M.J."/>
        </authorList>
    </citation>
    <scope>NUCLEOTIDE SEQUENCE</scope>
    <source>
        <strain evidence="6">ChiW13-3771</strain>
    </source>
</reference>
<dbReference type="SMART" id="SM00850">
    <property type="entry name" value="LytTR"/>
    <property type="match status" value="1"/>
</dbReference>
<keyword evidence="3" id="KW-0597">Phosphoprotein</keyword>
<evidence type="ECO:0000256" key="2">
    <source>
        <dbReference type="ARBA" id="ARBA00024867"/>
    </source>
</evidence>
<dbReference type="Gene3D" id="2.40.50.1020">
    <property type="entry name" value="LytTr DNA-binding domain"/>
    <property type="match status" value="1"/>
</dbReference>
<dbReference type="InterPro" id="IPR001789">
    <property type="entry name" value="Sig_transdc_resp-reg_receiver"/>
</dbReference>
<accession>A0A9D1JEE3</accession>
<dbReference type="AlphaFoldDB" id="A0A9D1JEE3"/>
<sequence>MINIAICDDDIVATGKLDCMLQNIAKKYFVDLEIEVYWDGEGLIKSVESKVYYDMIFLDIEMKNENGISVARKIRKMDNNVLIIYVTSHESYMLESFSVRPFRFIIKPLNEQELHSCFKAAFDDISNSDSYFRYNYQRIRHKIPIRDILYFQSNRRKIKIVTQENVFEFYGKLNDIETSLINSKAVFLRVHQSFLVNYKHVKGLSYDFLVLDNGKHISISEDRRKQISEQYCAMEDVFYVNI</sequence>
<comment type="function">
    <text evidence="2">May play the central regulatory role in sporulation. It may be an element of the effector pathway responsible for the activation of sporulation genes in response to nutritional stress. Spo0A may act in concert with spo0H (a sigma factor) to control the expression of some genes that are critical to the sporulation process.</text>
</comment>